<name>A0A1V9A5H6_SACPI</name>
<reference evidence="2 3" key="1">
    <citation type="submission" date="2017-02" db="EMBL/GenBank/DDBJ databases">
        <title>Draft genome of Saccharomonospora sp. 154.</title>
        <authorList>
            <person name="Alonso-Carmona G.S."/>
            <person name="De La Haba R."/>
            <person name="Vera-Gargallo B."/>
            <person name="Sandoval-Trujillo A.H."/>
            <person name="Ramirez-Duran N."/>
            <person name="Ventosa A."/>
        </authorList>
    </citation>
    <scope>NUCLEOTIDE SEQUENCE [LARGE SCALE GENOMIC DNA]</scope>
    <source>
        <strain evidence="2 3">LRS4.154</strain>
    </source>
</reference>
<keyword evidence="1" id="KW-0732">Signal</keyword>
<dbReference type="AlphaFoldDB" id="A0A1V9A5H6"/>
<organism evidence="2 3">
    <name type="scientific">Saccharomonospora piscinae</name>
    <dbReference type="NCBI Taxonomy" id="687388"/>
    <lineage>
        <taxon>Bacteria</taxon>
        <taxon>Bacillati</taxon>
        <taxon>Actinomycetota</taxon>
        <taxon>Actinomycetes</taxon>
        <taxon>Pseudonocardiales</taxon>
        <taxon>Pseudonocardiaceae</taxon>
        <taxon>Saccharomonospora</taxon>
    </lineage>
</organism>
<evidence type="ECO:0000313" key="2">
    <source>
        <dbReference type="EMBL" id="OQO92333.1"/>
    </source>
</evidence>
<accession>A0A1V9A5H6</accession>
<dbReference type="EMBL" id="MWIH01000005">
    <property type="protein sequence ID" value="OQO92333.1"/>
    <property type="molecule type" value="Genomic_DNA"/>
</dbReference>
<sequence>MGLRKVRRLTGLVGATVAAAALTVAAPGTAAADGAYGYEVDYGTSVSTPGNALCTFNATVQVCFQPYGDKIYLKDKLADGRSAVAVWENQIVSGNLYRHGECRNTRGAGTWVVCNKNYYEGSILLIKAGTRDLSGDGSYSAEIPTYSEIA</sequence>
<comment type="caution">
    <text evidence="2">The sequence shown here is derived from an EMBL/GenBank/DDBJ whole genome shotgun (WGS) entry which is preliminary data.</text>
</comment>
<keyword evidence="3" id="KW-1185">Reference proteome</keyword>
<evidence type="ECO:0000256" key="1">
    <source>
        <dbReference type="SAM" id="SignalP"/>
    </source>
</evidence>
<gene>
    <name evidence="2" type="ORF">B1813_08930</name>
</gene>
<dbReference type="RefSeq" id="WP_139794747.1">
    <property type="nucleotide sequence ID" value="NZ_MWIH01000005.1"/>
</dbReference>
<dbReference type="Proteomes" id="UP000192591">
    <property type="component" value="Unassembled WGS sequence"/>
</dbReference>
<evidence type="ECO:0000313" key="3">
    <source>
        <dbReference type="Proteomes" id="UP000192591"/>
    </source>
</evidence>
<evidence type="ECO:0008006" key="4">
    <source>
        <dbReference type="Google" id="ProtNLM"/>
    </source>
</evidence>
<proteinExistence type="predicted"/>
<feature type="chain" id="PRO_5038686652" description="Secreted protein" evidence="1">
    <location>
        <begin position="31"/>
        <end position="150"/>
    </location>
</feature>
<protein>
    <recommendedName>
        <fullName evidence="4">Secreted protein</fullName>
    </recommendedName>
</protein>
<feature type="signal peptide" evidence="1">
    <location>
        <begin position="1"/>
        <end position="30"/>
    </location>
</feature>